<evidence type="ECO:0000313" key="9">
    <source>
        <dbReference type="Proteomes" id="UP000887565"/>
    </source>
</evidence>
<dbReference type="GO" id="GO:0007200">
    <property type="term" value="P:phospholipase C-activating G protein-coupled receptor signaling pathway"/>
    <property type="evidence" value="ECO:0007669"/>
    <property type="project" value="TreeGrafter"/>
</dbReference>
<evidence type="ECO:0000256" key="2">
    <source>
        <dbReference type="ARBA" id="ARBA00022490"/>
    </source>
</evidence>
<keyword evidence="6" id="KW-0863">Zinc-finger</keyword>
<dbReference type="WBParaSite" id="nRc.2.0.1.t37664-RA">
    <property type="protein sequence ID" value="nRc.2.0.1.t37664-RA"/>
    <property type="gene ID" value="nRc.2.0.1.g37664"/>
</dbReference>
<sequence>MQTGVYRETLTIDGPEISLKDLREKAVKLIEKKYPNNPFGKDLSDHILLYRHDMRSINILQLITTTIELCEGTMVEIVLS</sequence>
<organism evidence="9 10">
    <name type="scientific">Romanomermis culicivorax</name>
    <name type="common">Nematode worm</name>
    <dbReference type="NCBI Taxonomy" id="13658"/>
    <lineage>
        <taxon>Eukaryota</taxon>
        <taxon>Metazoa</taxon>
        <taxon>Ecdysozoa</taxon>
        <taxon>Nematoda</taxon>
        <taxon>Enoplea</taxon>
        <taxon>Dorylaimia</taxon>
        <taxon>Mermithida</taxon>
        <taxon>Mermithoidea</taxon>
        <taxon>Mermithidae</taxon>
        <taxon>Romanomermis</taxon>
    </lineage>
</organism>
<dbReference type="GO" id="GO:0008270">
    <property type="term" value="F:zinc ion binding"/>
    <property type="evidence" value="ECO:0007669"/>
    <property type="project" value="UniProtKB-KW"/>
</dbReference>
<proteinExistence type="predicted"/>
<keyword evidence="4" id="KW-0808">Transferase</keyword>
<dbReference type="GO" id="GO:0004674">
    <property type="term" value="F:protein serine/threonine kinase activity"/>
    <property type="evidence" value="ECO:0007669"/>
    <property type="project" value="UniProtKB-KW"/>
</dbReference>
<evidence type="ECO:0000256" key="6">
    <source>
        <dbReference type="ARBA" id="ARBA00022771"/>
    </source>
</evidence>
<keyword evidence="6" id="KW-0479">Metal-binding</keyword>
<keyword evidence="7" id="KW-0418">Kinase</keyword>
<dbReference type="GO" id="GO:0035556">
    <property type="term" value="P:intracellular signal transduction"/>
    <property type="evidence" value="ECO:0007669"/>
    <property type="project" value="TreeGrafter"/>
</dbReference>
<dbReference type="Proteomes" id="UP000887565">
    <property type="component" value="Unplaced"/>
</dbReference>
<evidence type="ECO:0000256" key="3">
    <source>
        <dbReference type="ARBA" id="ARBA00022527"/>
    </source>
</evidence>
<keyword evidence="2" id="KW-0963">Cytoplasm</keyword>
<evidence type="ECO:0000256" key="4">
    <source>
        <dbReference type="ARBA" id="ARBA00022679"/>
    </source>
</evidence>
<dbReference type="Pfam" id="PF25525">
    <property type="entry name" value="Ubiquitin_PRKD1_N"/>
    <property type="match status" value="1"/>
</dbReference>
<evidence type="ECO:0000313" key="10">
    <source>
        <dbReference type="WBParaSite" id="nRc.2.0.1.t37664-RA"/>
    </source>
</evidence>
<protein>
    <recommendedName>
        <fullName evidence="8">Serine/threonine-protein kinase D1-3-like ubiquitin-like domain-containing protein</fullName>
    </recommendedName>
</protein>
<feature type="domain" description="Serine/threonine-protein kinase D1-3-like ubiquitin-like" evidence="8">
    <location>
        <begin position="1"/>
        <end position="80"/>
    </location>
</feature>
<evidence type="ECO:0000256" key="5">
    <source>
        <dbReference type="ARBA" id="ARBA00022737"/>
    </source>
</evidence>
<dbReference type="PANTHER" id="PTHR22968">
    <property type="entry name" value="PROTEIN KINASE C, MU"/>
    <property type="match status" value="1"/>
</dbReference>
<keyword evidence="3" id="KW-0723">Serine/threonine-protein kinase</keyword>
<dbReference type="AlphaFoldDB" id="A0A915KID8"/>
<name>A0A915KID8_ROMCU</name>
<dbReference type="GO" id="GO:0005829">
    <property type="term" value="C:cytosol"/>
    <property type="evidence" value="ECO:0007669"/>
    <property type="project" value="TreeGrafter"/>
</dbReference>
<dbReference type="OMA" id="VEIVIGX"/>
<keyword evidence="9" id="KW-1185">Reference proteome</keyword>
<accession>A0A915KID8</accession>
<dbReference type="InterPro" id="IPR057764">
    <property type="entry name" value="Ubiquitin_PRKD1-3_N"/>
</dbReference>
<evidence type="ECO:0000256" key="7">
    <source>
        <dbReference type="ARBA" id="ARBA00022777"/>
    </source>
</evidence>
<comment type="subcellular location">
    <subcellularLocation>
        <location evidence="1">Cytoplasm</location>
    </subcellularLocation>
</comment>
<evidence type="ECO:0000259" key="8">
    <source>
        <dbReference type="Pfam" id="PF25525"/>
    </source>
</evidence>
<keyword evidence="5" id="KW-0677">Repeat</keyword>
<keyword evidence="6" id="KW-0862">Zinc</keyword>
<reference evidence="10" key="1">
    <citation type="submission" date="2022-11" db="UniProtKB">
        <authorList>
            <consortium name="WormBaseParasite"/>
        </authorList>
    </citation>
    <scope>IDENTIFICATION</scope>
</reference>
<evidence type="ECO:0000256" key="1">
    <source>
        <dbReference type="ARBA" id="ARBA00004496"/>
    </source>
</evidence>
<dbReference type="PANTHER" id="PTHR22968:SF24">
    <property type="entry name" value="SERINE_THREONINE-PROTEIN KINASE"/>
    <property type="match status" value="1"/>
</dbReference>